<feature type="transmembrane region" description="Helical" evidence="5">
    <location>
        <begin position="150"/>
        <end position="171"/>
    </location>
</feature>
<organism evidence="7 8">
    <name type="scientific">Ignelater luminosus</name>
    <name type="common">Cucubano</name>
    <name type="synonym">Pyrophorus luminosus</name>
    <dbReference type="NCBI Taxonomy" id="2038154"/>
    <lineage>
        <taxon>Eukaryota</taxon>
        <taxon>Metazoa</taxon>
        <taxon>Ecdysozoa</taxon>
        <taxon>Arthropoda</taxon>
        <taxon>Hexapoda</taxon>
        <taxon>Insecta</taxon>
        <taxon>Pterygota</taxon>
        <taxon>Neoptera</taxon>
        <taxon>Endopterygota</taxon>
        <taxon>Coleoptera</taxon>
        <taxon>Polyphaga</taxon>
        <taxon>Elateriformia</taxon>
        <taxon>Elateroidea</taxon>
        <taxon>Elateridae</taxon>
        <taxon>Agrypninae</taxon>
        <taxon>Pyrophorini</taxon>
        <taxon>Ignelater</taxon>
    </lineage>
</organism>
<feature type="transmembrane region" description="Helical" evidence="5">
    <location>
        <begin position="368"/>
        <end position="388"/>
    </location>
</feature>
<evidence type="ECO:0000256" key="3">
    <source>
        <dbReference type="ARBA" id="ARBA00022989"/>
    </source>
</evidence>
<evidence type="ECO:0000313" key="8">
    <source>
        <dbReference type="Proteomes" id="UP000801492"/>
    </source>
</evidence>
<keyword evidence="2 5" id="KW-0812">Transmembrane</keyword>
<keyword evidence="8" id="KW-1185">Reference proteome</keyword>
<reference evidence="7" key="1">
    <citation type="submission" date="2019-08" db="EMBL/GenBank/DDBJ databases">
        <title>The genome of the North American firefly Photinus pyralis.</title>
        <authorList>
            <consortium name="Photinus pyralis genome working group"/>
            <person name="Fallon T.R."/>
            <person name="Sander Lower S.E."/>
            <person name="Weng J.-K."/>
        </authorList>
    </citation>
    <scope>NUCLEOTIDE SEQUENCE</scope>
    <source>
        <strain evidence="7">TRF0915ILg1</strain>
        <tissue evidence="7">Whole body</tissue>
    </source>
</reference>
<dbReference type="PANTHER" id="PTHR22950:SF349">
    <property type="entry name" value="AMINO ACID TRANSPORTER TRANSMEMBRANE DOMAIN-CONTAINING PROTEIN"/>
    <property type="match status" value="1"/>
</dbReference>
<keyword evidence="4 5" id="KW-0472">Membrane</keyword>
<feature type="domain" description="Amino acid transporter transmembrane" evidence="6">
    <location>
        <begin position="22"/>
        <end position="422"/>
    </location>
</feature>
<evidence type="ECO:0000256" key="1">
    <source>
        <dbReference type="ARBA" id="ARBA00004141"/>
    </source>
</evidence>
<feature type="transmembrane region" description="Helical" evidence="5">
    <location>
        <begin position="119"/>
        <end position="138"/>
    </location>
</feature>
<dbReference type="EMBL" id="VTPC01007668">
    <property type="protein sequence ID" value="KAF2893775.1"/>
    <property type="molecule type" value="Genomic_DNA"/>
</dbReference>
<feature type="transmembrane region" description="Helical" evidence="5">
    <location>
        <begin position="221"/>
        <end position="239"/>
    </location>
</feature>
<dbReference type="InterPro" id="IPR013057">
    <property type="entry name" value="AA_transpt_TM"/>
</dbReference>
<dbReference type="GO" id="GO:0005774">
    <property type="term" value="C:vacuolar membrane"/>
    <property type="evidence" value="ECO:0007669"/>
    <property type="project" value="TreeGrafter"/>
</dbReference>
<evidence type="ECO:0000256" key="4">
    <source>
        <dbReference type="ARBA" id="ARBA00023136"/>
    </source>
</evidence>
<keyword evidence="3 5" id="KW-1133">Transmembrane helix</keyword>
<dbReference type="GO" id="GO:0015179">
    <property type="term" value="F:L-amino acid transmembrane transporter activity"/>
    <property type="evidence" value="ECO:0007669"/>
    <property type="project" value="TreeGrafter"/>
</dbReference>
<evidence type="ECO:0000313" key="7">
    <source>
        <dbReference type="EMBL" id="KAF2893775.1"/>
    </source>
</evidence>
<feature type="transmembrane region" description="Helical" evidence="5">
    <location>
        <begin position="296"/>
        <end position="322"/>
    </location>
</feature>
<sequence>MGTSQTESAELSSAEQAPAVKHPTSYLETLMHLFKGNVGTGLFAMGDAFKNSGIILGTFFTVFLGFICVYSEHLLLNASHDLKEQLNLKSSPDFATTVELCFANGPENIQKYSLFMKKLTNVFLCITQLGFCCVYFVFVGDSLKYVLDQYYILDIHVHMGIILIPIFLTCLIKNLKYLAPISAIANVLLISVTAVCIYYASEDTPPITSRKYVAKPHRWPLFFGTVIFAFEGIGLVIPLKNEMKNPPQFDSPFGVLNVGMTFVTVLFVIMGFMSYLKYGEEIEGSVTLNLNKGDVLAQGVQVATGGSILFTYPIQYYVVYGIIWRFLIEHCGHSSHPQFDNFFFRLALVLITFIIAEITPYLGAVISLVGSFSSSALALMIPPLLEYVMCLRMATLTKWIIVKDISIATIGILGAITGTYESLAEIVYEIKNNTDSHEVAKKVIEESRKHIIKAVKDKIY</sequence>
<dbReference type="Pfam" id="PF01490">
    <property type="entry name" value="Aa_trans"/>
    <property type="match status" value="1"/>
</dbReference>
<name>A0A8K0G6T6_IGNLU</name>
<dbReference type="PANTHER" id="PTHR22950">
    <property type="entry name" value="AMINO ACID TRANSPORTER"/>
    <property type="match status" value="1"/>
</dbReference>
<dbReference type="Proteomes" id="UP000801492">
    <property type="component" value="Unassembled WGS sequence"/>
</dbReference>
<feature type="transmembrane region" description="Helical" evidence="5">
    <location>
        <begin position="342"/>
        <end position="362"/>
    </location>
</feature>
<feature type="transmembrane region" description="Helical" evidence="5">
    <location>
        <begin position="183"/>
        <end position="201"/>
    </location>
</feature>
<proteinExistence type="predicted"/>
<accession>A0A8K0G6T6</accession>
<feature type="transmembrane region" description="Helical" evidence="5">
    <location>
        <begin position="251"/>
        <end position="276"/>
    </location>
</feature>
<dbReference type="OrthoDB" id="1684102at2759"/>
<gene>
    <name evidence="7" type="ORF">ILUMI_12397</name>
</gene>
<feature type="transmembrane region" description="Helical" evidence="5">
    <location>
        <begin position="54"/>
        <end position="76"/>
    </location>
</feature>
<protein>
    <recommendedName>
        <fullName evidence="6">Amino acid transporter transmembrane domain-containing protein</fullName>
    </recommendedName>
</protein>
<evidence type="ECO:0000256" key="2">
    <source>
        <dbReference type="ARBA" id="ARBA00022692"/>
    </source>
</evidence>
<dbReference type="AlphaFoldDB" id="A0A8K0G6T6"/>
<comment type="caution">
    <text evidence="7">The sequence shown here is derived from an EMBL/GenBank/DDBJ whole genome shotgun (WGS) entry which is preliminary data.</text>
</comment>
<comment type="subcellular location">
    <subcellularLocation>
        <location evidence="1">Membrane</location>
        <topology evidence="1">Multi-pass membrane protein</topology>
    </subcellularLocation>
</comment>
<evidence type="ECO:0000256" key="5">
    <source>
        <dbReference type="SAM" id="Phobius"/>
    </source>
</evidence>
<evidence type="ECO:0000259" key="6">
    <source>
        <dbReference type="Pfam" id="PF01490"/>
    </source>
</evidence>